<dbReference type="CDD" id="cd07034">
    <property type="entry name" value="TPP_PYR_PFOR_IOR-alpha_like"/>
    <property type="match status" value="1"/>
</dbReference>
<dbReference type="FunCoup" id="L0HKD9">
    <property type="interactions" value="76"/>
</dbReference>
<evidence type="ECO:0000256" key="2">
    <source>
        <dbReference type="ARBA" id="ARBA00023002"/>
    </source>
</evidence>
<dbReference type="GO" id="GO:0006979">
    <property type="term" value="P:response to oxidative stress"/>
    <property type="evidence" value="ECO:0007669"/>
    <property type="project" value="TreeGrafter"/>
</dbReference>
<sequence length="385" mass="42283">MLEITEGSHAVAEAVRLCRPQVVSAYPITPQTHIVEALADFVANGKLDAEYITVENELSALSACVGASAAGSRAYSATTSQGLMLMAEVVFNAAGMRLPIVMSIANRAMGAPLSIWNDMQDSISLRDAGWLHFYAEDNQEATDLHFLAFKVAEDPSVQLPVFVCFDGFILSHTYEPVDILTQEQADKFLPAFAPAEKLDAKDPISFGMYATPEYYLEFRYETNEAQKRAKDAIVKYGKEFGALFGRDYSAFIESYRLDDAETAIVAMGSMCGTIKDAIDEMRDDGMKVGLLRIRVFRPFPIEEVAKALTHVKRIAVLDKNVSLGSRGGATAIEVRDALYGSTIPVKGYILGLGGRDIRKKDIKEIVSLCEKGIGDQFYGLRKELI</sequence>
<name>L0HKD9_METFS</name>
<dbReference type="EMBL" id="CP003167">
    <property type="protein sequence ID" value="AGB03534.1"/>
    <property type="molecule type" value="Genomic_DNA"/>
</dbReference>
<dbReference type="SUPFAM" id="SSF52922">
    <property type="entry name" value="TK C-terminal domain-like"/>
    <property type="match status" value="1"/>
</dbReference>
<dbReference type="SUPFAM" id="SSF52518">
    <property type="entry name" value="Thiamin diphosphate-binding fold (THDP-binding)"/>
    <property type="match status" value="1"/>
</dbReference>
<dbReference type="KEGG" id="mfo:Metfor_2540"/>
<dbReference type="InParanoid" id="L0HKD9"/>
<dbReference type="GeneID" id="14309932"/>
<dbReference type="InterPro" id="IPR002880">
    <property type="entry name" value="Pyrv_Fd/Flavodoxin_OxRdtase_N"/>
</dbReference>
<protein>
    <submittedName>
        <fullName evidence="5">2-oxoacid:ferredoxin oxidoreductase, alpha subunit</fullName>
    </submittedName>
</protein>
<dbReference type="InterPro" id="IPR029061">
    <property type="entry name" value="THDP-binding"/>
</dbReference>
<accession>L0HKD9</accession>
<dbReference type="Pfam" id="PF17147">
    <property type="entry name" value="PFOR_II"/>
    <property type="match status" value="1"/>
</dbReference>
<dbReference type="FunFam" id="3.40.50.970:FF:000012">
    <property type="entry name" value="Pyruvate:ferredoxin (Flavodoxin) oxidoreductase"/>
    <property type="match status" value="1"/>
</dbReference>
<reference evidence="5 6" key="2">
    <citation type="journal article" date="2014" name="Genome Announc.">
        <title>Complete Genome Sequence of Methanoregula formicica SMSPT, a Mesophilic Hydrogenotrophic Methanogen Isolated from a Methanogenic Upflow Anaerobic Sludge Blanket Reactor.</title>
        <authorList>
            <person name="Yamamoto K."/>
            <person name="Tamaki H."/>
            <person name="Cadillo-Quiroz H."/>
            <person name="Imachi H."/>
            <person name="Kyrpides N."/>
            <person name="Woyke T."/>
            <person name="Goodwin L."/>
            <person name="Zinder S.H."/>
            <person name="Kamagata Y."/>
            <person name="Liu W.T."/>
        </authorList>
    </citation>
    <scope>NUCLEOTIDE SEQUENCE [LARGE SCALE GENOMIC DNA]</scope>
    <source>
        <strain evidence="6">DSM 22288 / NBRC 105244 / SMSP</strain>
    </source>
</reference>
<dbReference type="InterPro" id="IPR009014">
    <property type="entry name" value="Transketo_C/PFOR_II"/>
</dbReference>
<dbReference type="PANTHER" id="PTHR32154:SF0">
    <property type="entry name" value="PYRUVATE-FLAVODOXIN OXIDOREDUCTASE-RELATED"/>
    <property type="match status" value="1"/>
</dbReference>
<dbReference type="GO" id="GO:0044272">
    <property type="term" value="P:sulfur compound biosynthetic process"/>
    <property type="evidence" value="ECO:0007669"/>
    <property type="project" value="UniProtKB-ARBA"/>
</dbReference>
<evidence type="ECO:0000313" key="6">
    <source>
        <dbReference type="Proteomes" id="UP000010824"/>
    </source>
</evidence>
<dbReference type="RefSeq" id="WP_015286496.1">
    <property type="nucleotide sequence ID" value="NC_019943.1"/>
</dbReference>
<dbReference type="STRING" id="593750.Metfor_2540"/>
<evidence type="ECO:0000259" key="4">
    <source>
        <dbReference type="Pfam" id="PF17147"/>
    </source>
</evidence>
<dbReference type="OrthoDB" id="372068at2157"/>
<dbReference type="GO" id="GO:0019752">
    <property type="term" value="P:carboxylic acid metabolic process"/>
    <property type="evidence" value="ECO:0007669"/>
    <property type="project" value="UniProtKB-ARBA"/>
</dbReference>
<keyword evidence="6" id="KW-1185">Reference proteome</keyword>
<feature type="domain" description="Pyruvate:ferredoxin oxidoreductase core" evidence="4">
    <location>
        <begin position="260"/>
        <end position="362"/>
    </location>
</feature>
<dbReference type="GO" id="GO:0016903">
    <property type="term" value="F:oxidoreductase activity, acting on the aldehyde or oxo group of donors"/>
    <property type="evidence" value="ECO:0007669"/>
    <property type="project" value="UniProtKB-ARBA"/>
</dbReference>
<gene>
    <name evidence="5" type="ordered locus">Metfor_2540</name>
</gene>
<dbReference type="HOGENOM" id="CLU_002569_5_0_2"/>
<dbReference type="FunFam" id="3.40.50.920:FF:000010">
    <property type="entry name" value="Pyruvate ferredoxin oxidoreductase, alpha subunit"/>
    <property type="match status" value="1"/>
</dbReference>
<keyword evidence="2" id="KW-0560">Oxidoreductase</keyword>
<evidence type="ECO:0000313" key="5">
    <source>
        <dbReference type="EMBL" id="AGB03534.1"/>
    </source>
</evidence>
<evidence type="ECO:0000256" key="1">
    <source>
        <dbReference type="ARBA" id="ARBA00011595"/>
    </source>
</evidence>
<dbReference type="PANTHER" id="PTHR32154">
    <property type="entry name" value="PYRUVATE-FLAVODOXIN OXIDOREDUCTASE-RELATED"/>
    <property type="match status" value="1"/>
</dbReference>
<reference evidence="6" key="1">
    <citation type="submission" date="2011-12" db="EMBL/GenBank/DDBJ databases">
        <title>Complete sequence of Methanoregula formicicum SMSP.</title>
        <authorList>
            <person name="Lucas S."/>
            <person name="Han J."/>
            <person name="Lapidus A."/>
            <person name="Cheng J.-F."/>
            <person name="Goodwin L."/>
            <person name="Pitluck S."/>
            <person name="Peters L."/>
            <person name="Ovchinnikova G."/>
            <person name="Teshima H."/>
            <person name="Detter J.C."/>
            <person name="Han C."/>
            <person name="Tapia R."/>
            <person name="Land M."/>
            <person name="Hauser L."/>
            <person name="Kyrpides N."/>
            <person name="Ivanova N."/>
            <person name="Pagani I."/>
            <person name="Imachi H."/>
            <person name="Tamaki H."/>
            <person name="Sekiguchi Y."/>
            <person name="Kamagata Y."/>
            <person name="Cadillo-Quiroz H."/>
            <person name="Zinder S."/>
            <person name="Liu W.-T."/>
            <person name="Woyke T."/>
        </authorList>
    </citation>
    <scope>NUCLEOTIDE SEQUENCE [LARGE SCALE GENOMIC DNA]</scope>
    <source>
        <strain evidence="6">DSM 22288 / NBRC 105244 / SMSP</strain>
    </source>
</reference>
<dbReference type="Gene3D" id="3.40.50.920">
    <property type="match status" value="1"/>
</dbReference>
<feature type="domain" description="Pyruvate flavodoxin/ferredoxin oxidoreductase pyrimidine binding" evidence="3">
    <location>
        <begin position="14"/>
        <end position="236"/>
    </location>
</feature>
<organism evidence="5 6">
    <name type="scientific">Methanoregula formicica (strain DSM 22288 / NBRC 105244 / SMSP)</name>
    <dbReference type="NCBI Taxonomy" id="593750"/>
    <lineage>
        <taxon>Archaea</taxon>
        <taxon>Methanobacteriati</taxon>
        <taxon>Methanobacteriota</taxon>
        <taxon>Stenosarchaea group</taxon>
        <taxon>Methanomicrobia</taxon>
        <taxon>Methanomicrobiales</taxon>
        <taxon>Methanoregulaceae</taxon>
        <taxon>Methanoregula</taxon>
    </lineage>
</organism>
<dbReference type="InterPro" id="IPR033412">
    <property type="entry name" value="PFOR_II"/>
</dbReference>
<dbReference type="Proteomes" id="UP000010824">
    <property type="component" value="Chromosome"/>
</dbReference>
<proteinExistence type="predicted"/>
<dbReference type="Pfam" id="PF01855">
    <property type="entry name" value="POR_N"/>
    <property type="match status" value="1"/>
</dbReference>
<dbReference type="AlphaFoldDB" id="L0HKD9"/>
<evidence type="ECO:0000259" key="3">
    <source>
        <dbReference type="Pfam" id="PF01855"/>
    </source>
</evidence>
<dbReference type="InterPro" id="IPR050722">
    <property type="entry name" value="Pyruvate:ferred/Flavod_OxRd"/>
</dbReference>
<dbReference type="Gene3D" id="3.40.50.970">
    <property type="match status" value="1"/>
</dbReference>
<dbReference type="eggNOG" id="arCOG01608">
    <property type="taxonomic scope" value="Archaea"/>
</dbReference>
<comment type="subunit">
    <text evidence="1">Heterotetramer of one alpha, one beta, one delta and one gamma chain.</text>
</comment>